<evidence type="ECO:0000313" key="1">
    <source>
        <dbReference type="EMBL" id="XDQ22542.1"/>
    </source>
</evidence>
<dbReference type="RefSeq" id="WP_242783743.1">
    <property type="nucleotide sequence ID" value="NZ_CP163433.1"/>
</dbReference>
<dbReference type="InterPro" id="IPR000415">
    <property type="entry name" value="Nitroreductase-like"/>
</dbReference>
<sequence>MSFRSGRTSHASTFLVRAPMTAPSLLNTQPWRFVADGDMEIELHADPGRGLPLADPHGRELVLGCGAALFNMRVRRMGEE</sequence>
<dbReference type="GO" id="GO:0016491">
    <property type="term" value="F:oxidoreductase activity"/>
    <property type="evidence" value="ECO:0007669"/>
    <property type="project" value="InterPro"/>
</dbReference>
<name>A0AB39NW18_9ACTN</name>
<reference evidence="1" key="1">
    <citation type="submission" date="2024-07" db="EMBL/GenBank/DDBJ databases">
        <authorList>
            <person name="Yu S.T."/>
        </authorList>
    </citation>
    <scope>NUCLEOTIDE SEQUENCE</scope>
    <source>
        <strain evidence="1">R17</strain>
    </source>
</reference>
<accession>A0AB39NW18</accession>
<dbReference type="SUPFAM" id="SSF55469">
    <property type="entry name" value="FMN-dependent nitroreductase-like"/>
    <property type="match status" value="1"/>
</dbReference>
<dbReference type="AlphaFoldDB" id="A0AB39NW18"/>
<dbReference type="EMBL" id="CP163433">
    <property type="protein sequence ID" value="XDQ22542.1"/>
    <property type="molecule type" value="Genomic_DNA"/>
</dbReference>
<organism evidence="1">
    <name type="scientific">Streptomyces sp. R17</name>
    <dbReference type="NCBI Taxonomy" id="3238626"/>
    <lineage>
        <taxon>Bacteria</taxon>
        <taxon>Bacillati</taxon>
        <taxon>Actinomycetota</taxon>
        <taxon>Actinomycetes</taxon>
        <taxon>Kitasatosporales</taxon>
        <taxon>Streptomycetaceae</taxon>
        <taxon>Streptomyces</taxon>
    </lineage>
</organism>
<protein>
    <recommendedName>
        <fullName evidence="2">Nitroreductase family protein</fullName>
    </recommendedName>
</protein>
<proteinExistence type="predicted"/>
<evidence type="ECO:0008006" key="2">
    <source>
        <dbReference type="Google" id="ProtNLM"/>
    </source>
</evidence>
<gene>
    <name evidence="1" type="ORF">AB5J48_32460</name>
</gene>